<accession>A0ABM1V4C2</accession>
<organism evidence="2 3">
    <name type="scientific">Solanum pennellii</name>
    <name type="common">Tomato</name>
    <name type="synonym">Lycopersicon pennellii</name>
    <dbReference type="NCBI Taxonomy" id="28526"/>
    <lineage>
        <taxon>Eukaryota</taxon>
        <taxon>Viridiplantae</taxon>
        <taxon>Streptophyta</taxon>
        <taxon>Embryophyta</taxon>
        <taxon>Tracheophyta</taxon>
        <taxon>Spermatophyta</taxon>
        <taxon>Magnoliopsida</taxon>
        <taxon>eudicotyledons</taxon>
        <taxon>Gunneridae</taxon>
        <taxon>Pentapetalae</taxon>
        <taxon>asterids</taxon>
        <taxon>lamiids</taxon>
        <taxon>Solanales</taxon>
        <taxon>Solanaceae</taxon>
        <taxon>Solanoideae</taxon>
        <taxon>Solaneae</taxon>
        <taxon>Solanum</taxon>
        <taxon>Solanum subgen. Lycopersicon</taxon>
    </lineage>
</organism>
<feature type="repeat" description="WD" evidence="1">
    <location>
        <begin position="159"/>
        <end position="191"/>
    </location>
</feature>
<reference evidence="2" key="1">
    <citation type="journal article" date="2014" name="Nat. Genet.">
        <title>The genome of the stress-tolerant wild tomato species Solanum pennellii.</title>
        <authorList>
            <person name="Bolger A."/>
            <person name="Scossa F."/>
            <person name="Bolger M.E."/>
            <person name="Lanz C."/>
            <person name="Maumus F."/>
            <person name="Tohge T."/>
            <person name="Quesneville H."/>
            <person name="Alseekh S."/>
            <person name="Sorensen I."/>
            <person name="Lichtenstein G."/>
            <person name="Fich E.A."/>
            <person name="Conte M."/>
            <person name="Keller H."/>
            <person name="Schneeberger K."/>
            <person name="Schwacke R."/>
            <person name="Ofner I."/>
            <person name="Vrebalov J."/>
            <person name="Xu Y."/>
            <person name="Osorio S."/>
            <person name="Aflitos S.A."/>
            <person name="Schijlen E."/>
            <person name="Jimenez-Gomez J.M."/>
            <person name="Ryngajllo M."/>
            <person name="Kimura S."/>
            <person name="Kumar R."/>
            <person name="Koenig D."/>
            <person name="Headland L.R."/>
            <person name="Maloof J.N."/>
            <person name="Sinha N."/>
            <person name="van Ham R.C."/>
            <person name="Lankhorst R.K."/>
            <person name="Mao L."/>
            <person name="Vogel A."/>
            <person name="Arsova B."/>
            <person name="Panstruga R."/>
            <person name="Fei Z."/>
            <person name="Rose J.K."/>
            <person name="Zamir D."/>
            <person name="Carrari F."/>
            <person name="Giovannoni J.J."/>
            <person name="Weigel D."/>
            <person name="Usadel B."/>
            <person name="Fernie A.R."/>
        </authorList>
    </citation>
    <scope>NUCLEOTIDE SEQUENCE [LARGE SCALE GENOMIC DNA]</scope>
    <source>
        <strain evidence="2">cv. LA0716</strain>
    </source>
</reference>
<protein>
    <submittedName>
        <fullName evidence="3">Transcriptional corepressor LEUNIG isoform X2</fullName>
    </submittedName>
</protein>
<dbReference type="PANTHER" id="PTHR44376:SF8">
    <property type="entry name" value="TRANSCRIPTIONAL COREPRESSOR LEUNIG-LIKE"/>
    <property type="match status" value="1"/>
</dbReference>
<dbReference type="PROSITE" id="PS50082">
    <property type="entry name" value="WD_REPEATS_2"/>
    <property type="match status" value="1"/>
</dbReference>
<sequence>MSTDFHPTKLGLLSSCDTSNDIRLWDVNRGECDLIFKGGSRHVRFQPQRGDFLASSSGNVVNIFDVETSSIQKKLQGHVKDIRSICWHVSGRYLASVSEDSARIWSVSDGKCLYELCSGGNKFQSCTFHPGHVQVLVIGSFEFLELWNPFYQSSTTQSYSAHTDIITSLAGSPLGGTIASVSHDQWIKIWT</sequence>
<keyword evidence="2" id="KW-1185">Reference proteome</keyword>
<dbReference type="SUPFAM" id="SSF50978">
    <property type="entry name" value="WD40 repeat-like"/>
    <property type="match status" value="1"/>
</dbReference>
<evidence type="ECO:0000256" key="1">
    <source>
        <dbReference type="PROSITE-ProRule" id="PRU00221"/>
    </source>
</evidence>
<dbReference type="InterPro" id="IPR015943">
    <property type="entry name" value="WD40/YVTN_repeat-like_dom_sf"/>
</dbReference>
<dbReference type="GeneID" id="107011710"/>
<evidence type="ECO:0000313" key="3">
    <source>
        <dbReference type="RefSeq" id="XP_027770590.1"/>
    </source>
</evidence>
<name>A0ABM1V4C2_SOLPN</name>
<proteinExistence type="predicted"/>
<dbReference type="Gene3D" id="2.130.10.10">
    <property type="entry name" value="YVTN repeat-like/Quinoprotein amine dehydrogenase"/>
    <property type="match status" value="2"/>
</dbReference>
<dbReference type="InterPro" id="IPR001680">
    <property type="entry name" value="WD40_rpt"/>
</dbReference>
<gene>
    <name evidence="3" type="primary">LOC107011710</name>
</gene>
<dbReference type="Pfam" id="PF00400">
    <property type="entry name" value="WD40"/>
    <property type="match status" value="2"/>
</dbReference>
<dbReference type="PANTHER" id="PTHR44376">
    <property type="entry name" value="TRANSCRIPTIONAL REGULATOR OF FILAMENTOUS GROWTH FLO8"/>
    <property type="match status" value="1"/>
</dbReference>
<reference evidence="3" key="2">
    <citation type="submission" date="2025-08" db="UniProtKB">
        <authorList>
            <consortium name="RefSeq"/>
        </authorList>
    </citation>
    <scope>IDENTIFICATION</scope>
</reference>
<dbReference type="InterPro" id="IPR044716">
    <property type="entry name" value="LEUNIG-like"/>
</dbReference>
<keyword evidence="1" id="KW-0853">WD repeat</keyword>
<dbReference type="PROSITE" id="PS50294">
    <property type="entry name" value="WD_REPEATS_REGION"/>
    <property type="match status" value="1"/>
</dbReference>
<dbReference type="Proteomes" id="UP000694930">
    <property type="component" value="Chromosome 2"/>
</dbReference>
<dbReference type="SMART" id="SM00320">
    <property type="entry name" value="WD40"/>
    <property type="match status" value="4"/>
</dbReference>
<evidence type="ECO:0000313" key="2">
    <source>
        <dbReference type="Proteomes" id="UP000694930"/>
    </source>
</evidence>
<dbReference type="InterPro" id="IPR036322">
    <property type="entry name" value="WD40_repeat_dom_sf"/>
</dbReference>
<dbReference type="RefSeq" id="XP_027770590.1">
    <property type="nucleotide sequence ID" value="XM_027914789.1"/>
</dbReference>